<dbReference type="EMBL" id="FOHZ01000031">
    <property type="protein sequence ID" value="SET85064.1"/>
    <property type="molecule type" value="Genomic_DNA"/>
</dbReference>
<dbReference type="AlphaFoldDB" id="A0A1I0HMV9"/>
<organism evidence="2 3">
    <name type="scientific">Marinobacter segnicrescens</name>
    <dbReference type="NCBI Taxonomy" id="430453"/>
    <lineage>
        <taxon>Bacteria</taxon>
        <taxon>Pseudomonadati</taxon>
        <taxon>Pseudomonadota</taxon>
        <taxon>Gammaproteobacteria</taxon>
        <taxon>Pseudomonadales</taxon>
        <taxon>Marinobacteraceae</taxon>
        <taxon>Marinobacter</taxon>
    </lineage>
</organism>
<gene>
    <name evidence="2" type="ORF">SAMN04487962_13114</name>
</gene>
<accession>A0A1I0HMV9</accession>
<name>A0A1I0HMV9_9GAMM</name>
<dbReference type="STRING" id="430453.SAMN04487962_13114"/>
<sequence length="61" mass="6556">MMTNEACMFGMAGMGLISLLLIVALVLGVAALGKYLFSKNRDDSGRASKNARGDYDYHPEA</sequence>
<dbReference type="RefSeq" id="WP_041334534.1">
    <property type="nucleotide sequence ID" value="NZ_FOHZ01000031.1"/>
</dbReference>
<keyword evidence="3" id="KW-1185">Reference proteome</keyword>
<protein>
    <submittedName>
        <fullName evidence="2">Uncharacterized protein</fullName>
    </submittedName>
</protein>
<proteinExistence type="predicted"/>
<evidence type="ECO:0000313" key="2">
    <source>
        <dbReference type="EMBL" id="SET85064.1"/>
    </source>
</evidence>
<reference evidence="3" key="1">
    <citation type="submission" date="2016-10" db="EMBL/GenBank/DDBJ databases">
        <authorList>
            <person name="Varghese N."/>
            <person name="Submissions S."/>
        </authorList>
    </citation>
    <scope>NUCLEOTIDE SEQUENCE [LARGE SCALE GENOMIC DNA]</scope>
    <source>
        <strain evidence="3">CGMCC 1.6489</strain>
    </source>
</reference>
<evidence type="ECO:0000256" key="1">
    <source>
        <dbReference type="SAM" id="MobiDB-lite"/>
    </source>
</evidence>
<feature type="region of interest" description="Disordered" evidence="1">
    <location>
        <begin position="40"/>
        <end position="61"/>
    </location>
</feature>
<dbReference type="Proteomes" id="UP000198762">
    <property type="component" value="Unassembled WGS sequence"/>
</dbReference>
<evidence type="ECO:0000313" key="3">
    <source>
        <dbReference type="Proteomes" id="UP000198762"/>
    </source>
</evidence>